<dbReference type="EMBL" id="PGGH01102895">
    <property type="protein sequence ID" value="NIG59397.1"/>
    <property type="molecule type" value="Genomic_DNA"/>
</dbReference>
<comment type="caution">
    <text evidence="6">The sequence shown here is derived from an EMBL/GenBank/DDBJ whole genome shotgun (WGS) entry which is preliminary data.</text>
</comment>
<protein>
    <submittedName>
        <fullName evidence="6">C-type lectin domain family 18 member C isoform X4</fullName>
    </submittedName>
</protein>
<dbReference type="Proteomes" id="UP001165941">
    <property type="component" value="Unassembled WGS sequence"/>
</dbReference>
<keyword evidence="1 2" id="KW-1015">Disulfide bond</keyword>
<dbReference type="SMART" id="SM00034">
    <property type="entry name" value="CLECT"/>
    <property type="match status" value="1"/>
</dbReference>
<evidence type="ECO:0000259" key="4">
    <source>
        <dbReference type="PROSITE" id="PS50026"/>
    </source>
</evidence>
<dbReference type="Gene3D" id="3.10.100.10">
    <property type="entry name" value="Mannose-Binding Protein A, subunit A"/>
    <property type="match status" value="1"/>
</dbReference>
<gene>
    <name evidence="6" type="ORF">BU61_6722</name>
</gene>
<keyword evidence="3" id="KW-1133">Transmembrane helix</keyword>
<dbReference type="PROSITE" id="PS00022">
    <property type="entry name" value="EGF_1"/>
    <property type="match status" value="1"/>
</dbReference>
<dbReference type="InterPro" id="IPR016187">
    <property type="entry name" value="CTDL_fold"/>
</dbReference>
<dbReference type="InterPro" id="IPR001304">
    <property type="entry name" value="C-type_lectin-like"/>
</dbReference>
<name>A0ABX0S5S0_PONBL</name>
<dbReference type="InterPro" id="IPR050801">
    <property type="entry name" value="Ca-Dep_Lectins_ImmuneDev"/>
</dbReference>
<evidence type="ECO:0000256" key="3">
    <source>
        <dbReference type="SAM" id="Phobius"/>
    </source>
</evidence>
<reference evidence="6" key="1">
    <citation type="submission" date="2018-05" db="EMBL/GenBank/DDBJ databases">
        <authorList>
            <person name="Pedro S.L.S."/>
            <person name="Freitas R.C."/>
            <person name="Barreto A.S."/>
            <person name="Lima A.O.S."/>
        </authorList>
    </citation>
    <scope>NUCLEOTIDE SEQUENCE</scope>
    <source>
        <strain evidence="6">BP203</strain>
        <tissue evidence="6">Muscle</tissue>
    </source>
</reference>
<comment type="caution">
    <text evidence="2">Lacks conserved residue(s) required for the propagation of feature annotation.</text>
</comment>
<feature type="domain" description="C-type lectin" evidence="5">
    <location>
        <begin position="172"/>
        <end position="299"/>
    </location>
</feature>
<dbReference type="PROSITE" id="PS50026">
    <property type="entry name" value="EGF_3"/>
    <property type="match status" value="1"/>
</dbReference>
<dbReference type="PROSITE" id="PS00615">
    <property type="entry name" value="C_TYPE_LECTIN_1"/>
    <property type="match status" value="1"/>
</dbReference>
<organism evidence="6 7">
    <name type="scientific">Pontoporia blainvillei</name>
    <name type="common">Franciscana</name>
    <name type="synonym">Delphinus blainvillei</name>
    <dbReference type="NCBI Taxonomy" id="48723"/>
    <lineage>
        <taxon>Eukaryota</taxon>
        <taxon>Metazoa</taxon>
        <taxon>Chordata</taxon>
        <taxon>Craniata</taxon>
        <taxon>Vertebrata</taxon>
        <taxon>Euteleostomi</taxon>
        <taxon>Mammalia</taxon>
        <taxon>Eutheria</taxon>
        <taxon>Laurasiatheria</taxon>
        <taxon>Artiodactyla</taxon>
        <taxon>Whippomorpha</taxon>
        <taxon>Cetacea</taxon>
        <taxon>Odontoceti</taxon>
        <taxon>Pontoporiidae</taxon>
        <taxon>Pontoporia</taxon>
    </lineage>
</organism>
<feature type="domain" description="EGF-like" evidence="4">
    <location>
        <begin position="1"/>
        <end position="28"/>
    </location>
</feature>
<proteinExistence type="predicted"/>
<dbReference type="InterPro" id="IPR000742">
    <property type="entry name" value="EGF"/>
</dbReference>
<dbReference type="PROSITE" id="PS01186">
    <property type="entry name" value="EGF_2"/>
    <property type="match status" value="1"/>
</dbReference>
<dbReference type="SUPFAM" id="SSF56436">
    <property type="entry name" value="C-type lectin-like"/>
    <property type="match status" value="1"/>
</dbReference>
<keyword evidence="2" id="KW-0245">EGF-like domain</keyword>
<dbReference type="CDD" id="cd00037">
    <property type="entry name" value="CLECT"/>
    <property type="match status" value="1"/>
</dbReference>
<keyword evidence="7" id="KW-1185">Reference proteome</keyword>
<accession>A0ABX0S5S0</accession>
<dbReference type="PROSITE" id="PS50041">
    <property type="entry name" value="C_TYPE_LECTIN_2"/>
    <property type="match status" value="1"/>
</dbReference>
<keyword evidence="3" id="KW-0472">Membrane</keyword>
<dbReference type="InterPro" id="IPR018378">
    <property type="entry name" value="C-type_lectin_CS"/>
</dbReference>
<keyword evidence="3" id="KW-0812">Transmembrane</keyword>
<evidence type="ECO:0000256" key="1">
    <source>
        <dbReference type="ARBA" id="ARBA00023157"/>
    </source>
</evidence>
<evidence type="ECO:0000313" key="7">
    <source>
        <dbReference type="Proteomes" id="UP001165941"/>
    </source>
</evidence>
<dbReference type="Pfam" id="PF00059">
    <property type="entry name" value="Lectin_C"/>
    <property type="match status" value="1"/>
</dbReference>
<dbReference type="PANTHER" id="PTHR22801">
    <property type="entry name" value="LITHOSTATHINE"/>
    <property type="match status" value="1"/>
</dbReference>
<sequence>MSCRNHGHLNLSTCHCHCPPGYTGRYCQGEGHLEFWTVTTPGDPGSDPRTASVAMSRSTPKPRFASLYKIKPKMPNVAAAQMVSISGGQGLFLLWLAILRTSMACEGQPGAQWLPAECRPLPCPILAVRCSVQCVHGRFREEECSCVCDVGYGGAQCATKVHFPFHTCDLRIDGDCFMVSSEADTYYGAKMKCQGKGGVLAQIENQKVQDILAFYLGRLETTNEVTNNDFETRNFWIGLTYKTAKDSFRWTTGEHQSFTSFAFGQPDNQGFGNCVELQASAAFNWNDQRCKTRNRYICQFGEGLPTAPLLWSLSPGDIQMNSLECLSTQGHDDILLRASLDL</sequence>
<evidence type="ECO:0000256" key="2">
    <source>
        <dbReference type="PROSITE-ProRule" id="PRU00076"/>
    </source>
</evidence>
<evidence type="ECO:0000313" key="6">
    <source>
        <dbReference type="EMBL" id="NIG59397.1"/>
    </source>
</evidence>
<dbReference type="PANTHER" id="PTHR22801:SF63">
    <property type="entry name" value="C-TYPE LECTIN DOMAIN-CONTAINING PROTEIN"/>
    <property type="match status" value="1"/>
</dbReference>
<evidence type="ECO:0000259" key="5">
    <source>
        <dbReference type="PROSITE" id="PS50041"/>
    </source>
</evidence>
<dbReference type="InterPro" id="IPR016186">
    <property type="entry name" value="C-type_lectin-like/link_sf"/>
</dbReference>
<feature type="transmembrane region" description="Helical" evidence="3">
    <location>
        <begin position="77"/>
        <end position="98"/>
    </location>
</feature>
<feature type="disulfide bond" evidence="2">
    <location>
        <begin position="18"/>
        <end position="27"/>
    </location>
</feature>